<organism evidence="1">
    <name type="scientific">Oryza sativa subsp. japonica</name>
    <name type="common">Rice</name>
    <dbReference type="NCBI Taxonomy" id="39947"/>
    <lineage>
        <taxon>Eukaryota</taxon>
        <taxon>Viridiplantae</taxon>
        <taxon>Streptophyta</taxon>
        <taxon>Embryophyta</taxon>
        <taxon>Tracheophyta</taxon>
        <taxon>Spermatophyta</taxon>
        <taxon>Magnoliopsida</taxon>
        <taxon>Liliopsida</taxon>
        <taxon>Poales</taxon>
        <taxon>Poaceae</taxon>
        <taxon>BOP clade</taxon>
        <taxon>Oryzoideae</taxon>
        <taxon>Oryzeae</taxon>
        <taxon>Oryzinae</taxon>
        <taxon>Oryza</taxon>
        <taxon>Oryza sativa</taxon>
    </lineage>
</organism>
<reference evidence="1" key="2">
    <citation type="submission" date="2008-12" db="EMBL/GenBank/DDBJ databases">
        <title>Improved gene annotation of the rice (Oryza sativa) genomes.</title>
        <authorList>
            <person name="Wang J."/>
            <person name="Li R."/>
            <person name="Fan W."/>
            <person name="Huang Q."/>
            <person name="Zhang J."/>
            <person name="Zhou Y."/>
            <person name="Hu Y."/>
            <person name="Zi S."/>
            <person name="Li J."/>
            <person name="Ni P."/>
            <person name="Zheng H."/>
            <person name="Zhang Y."/>
            <person name="Zhao M."/>
            <person name="Hao Q."/>
            <person name="McDermott J."/>
            <person name="Samudrala R."/>
            <person name="Kristiansen K."/>
            <person name="Wong G.K.-S."/>
        </authorList>
    </citation>
    <scope>NUCLEOTIDE SEQUENCE</scope>
</reference>
<name>B9FKM1_ORYSJ</name>
<dbReference type="EMBL" id="CM000142">
    <property type="protein sequence ID" value="EEE63992.1"/>
    <property type="molecule type" value="Genomic_DNA"/>
</dbReference>
<evidence type="ECO:0000313" key="1">
    <source>
        <dbReference type="EMBL" id="EEE63992.1"/>
    </source>
</evidence>
<proteinExistence type="predicted"/>
<dbReference type="Proteomes" id="UP000007752">
    <property type="component" value="Chromosome 5"/>
</dbReference>
<dbReference type="AlphaFoldDB" id="B9FKM1"/>
<protein>
    <submittedName>
        <fullName evidence="1">Uncharacterized protein</fullName>
    </submittedName>
</protein>
<reference evidence="1" key="1">
    <citation type="journal article" date="2005" name="PLoS Biol.">
        <title>The genomes of Oryza sativa: a history of duplications.</title>
        <authorList>
            <person name="Yu J."/>
            <person name="Wang J."/>
            <person name="Lin W."/>
            <person name="Li S."/>
            <person name="Li H."/>
            <person name="Zhou J."/>
            <person name="Ni P."/>
            <person name="Dong W."/>
            <person name="Hu S."/>
            <person name="Zeng C."/>
            <person name="Zhang J."/>
            <person name="Zhang Y."/>
            <person name="Li R."/>
            <person name="Xu Z."/>
            <person name="Li S."/>
            <person name="Li X."/>
            <person name="Zheng H."/>
            <person name="Cong L."/>
            <person name="Lin L."/>
            <person name="Yin J."/>
            <person name="Geng J."/>
            <person name="Li G."/>
            <person name="Shi J."/>
            <person name="Liu J."/>
            <person name="Lv H."/>
            <person name="Li J."/>
            <person name="Wang J."/>
            <person name="Deng Y."/>
            <person name="Ran L."/>
            <person name="Shi X."/>
            <person name="Wang X."/>
            <person name="Wu Q."/>
            <person name="Li C."/>
            <person name="Ren X."/>
            <person name="Wang J."/>
            <person name="Wang X."/>
            <person name="Li D."/>
            <person name="Liu D."/>
            <person name="Zhang X."/>
            <person name="Ji Z."/>
            <person name="Zhao W."/>
            <person name="Sun Y."/>
            <person name="Zhang Z."/>
            <person name="Bao J."/>
            <person name="Han Y."/>
            <person name="Dong L."/>
            <person name="Ji J."/>
            <person name="Chen P."/>
            <person name="Wu S."/>
            <person name="Liu J."/>
            <person name="Xiao Y."/>
            <person name="Bu D."/>
            <person name="Tan J."/>
            <person name="Yang L."/>
            <person name="Ye C."/>
            <person name="Zhang J."/>
            <person name="Xu J."/>
            <person name="Zhou Y."/>
            <person name="Yu Y."/>
            <person name="Zhang B."/>
            <person name="Zhuang S."/>
            <person name="Wei H."/>
            <person name="Liu B."/>
            <person name="Lei M."/>
            <person name="Yu H."/>
            <person name="Li Y."/>
            <person name="Xu H."/>
            <person name="Wei S."/>
            <person name="He X."/>
            <person name="Fang L."/>
            <person name="Zhang Z."/>
            <person name="Zhang Y."/>
            <person name="Huang X."/>
            <person name="Su Z."/>
            <person name="Tong W."/>
            <person name="Li J."/>
            <person name="Tong Z."/>
            <person name="Li S."/>
            <person name="Ye J."/>
            <person name="Wang L."/>
            <person name="Fang L."/>
            <person name="Lei T."/>
            <person name="Chen C."/>
            <person name="Chen H."/>
            <person name="Xu Z."/>
            <person name="Li H."/>
            <person name="Huang H."/>
            <person name="Zhang F."/>
            <person name="Xu H."/>
            <person name="Li N."/>
            <person name="Zhao C."/>
            <person name="Li S."/>
            <person name="Dong L."/>
            <person name="Huang Y."/>
            <person name="Li L."/>
            <person name="Xi Y."/>
            <person name="Qi Q."/>
            <person name="Li W."/>
            <person name="Zhang B."/>
            <person name="Hu W."/>
            <person name="Zhang Y."/>
            <person name="Tian X."/>
            <person name="Jiao Y."/>
            <person name="Liang X."/>
            <person name="Jin J."/>
            <person name="Gao L."/>
            <person name="Zheng W."/>
            <person name="Hao B."/>
            <person name="Liu S."/>
            <person name="Wang W."/>
            <person name="Yuan L."/>
            <person name="Cao M."/>
            <person name="McDermott J."/>
            <person name="Samudrala R."/>
            <person name="Wang J."/>
            <person name="Wong G.K."/>
            <person name="Yang H."/>
        </authorList>
    </citation>
    <scope>NUCLEOTIDE SEQUENCE [LARGE SCALE GENOMIC DNA]</scope>
</reference>
<sequence>MYLKIKNGFPSDCSRIPNNSKVPTPSNKSNAKVQHKCITVKQQIGAYEHFFLECAKELNVNIYKHASVFTKLL</sequence>
<accession>B9FKM1</accession>
<gene>
    <name evidence="1" type="ORF">OsJ_18821</name>
</gene>